<evidence type="ECO:0000256" key="2">
    <source>
        <dbReference type="ARBA" id="ARBA00009853"/>
    </source>
</evidence>
<dbReference type="GO" id="GO:0016020">
    <property type="term" value="C:membrane"/>
    <property type="evidence" value="ECO:0007669"/>
    <property type="project" value="UniProtKB-SubCell"/>
</dbReference>
<dbReference type="RefSeq" id="WP_169639678.1">
    <property type="nucleotide sequence ID" value="NZ_CP048788.1"/>
</dbReference>
<gene>
    <name evidence="8" type="ORF">G3256_04465</name>
</gene>
<feature type="domain" description="EamA" evidence="7">
    <location>
        <begin position="151"/>
        <end position="281"/>
    </location>
</feature>
<evidence type="ECO:0000313" key="9">
    <source>
        <dbReference type="Proteomes" id="UP000503308"/>
    </source>
</evidence>
<dbReference type="KEGG" id="rpon:G3256_04465"/>
<feature type="transmembrane region" description="Helical" evidence="6">
    <location>
        <begin position="127"/>
        <end position="146"/>
    </location>
</feature>
<feature type="transmembrane region" description="Helical" evidence="6">
    <location>
        <begin position="152"/>
        <end position="170"/>
    </location>
</feature>
<evidence type="ECO:0000256" key="1">
    <source>
        <dbReference type="ARBA" id="ARBA00004141"/>
    </source>
</evidence>
<feature type="transmembrane region" description="Helical" evidence="6">
    <location>
        <begin position="210"/>
        <end position="234"/>
    </location>
</feature>
<dbReference type="AlphaFoldDB" id="A0A858SRZ8"/>
<keyword evidence="4 6" id="KW-1133">Transmembrane helix</keyword>
<feature type="domain" description="EamA" evidence="7">
    <location>
        <begin position="11"/>
        <end position="142"/>
    </location>
</feature>
<evidence type="ECO:0000256" key="3">
    <source>
        <dbReference type="ARBA" id="ARBA00022692"/>
    </source>
</evidence>
<dbReference type="Proteomes" id="UP000503308">
    <property type="component" value="Chromosome"/>
</dbReference>
<evidence type="ECO:0000256" key="5">
    <source>
        <dbReference type="ARBA" id="ARBA00023136"/>
    </source>
</evidence>
<feature type="transmembrane region" description="Helical" evidence="6">
    <location>
        <begin position="241"/>
        <end position="258"/>
    </location>
</feature>
<dbReference type="SUPFAM" id="SSF103481">
    <property type="entry name" value="Multidrug resistance efflux transporter EmrE"/>
    <property type="match status" value="2"/>
</dbReference>
<accession>A0A858SRZ8</accession>
<keyword evidence="3 6" id="KW-0812">Transmembrane</keyword>
<feature type="transmembrane region" description="Helical" evidence="6">
    <location>
        <begin position="264"/>
        <end position="282"/>
    </location>
</feature>
<dbReference type="Gene3D" id="1.10.3730.20">
    <property type="match status" value="1"/>
</dbReference>
<protein>
    <submittedName>
        <fullName evidence="8">DMT family transporter</fullName>
    </submittedName>
</protein>
<feature type="transmembrane region" description="Helical" evidence="6">
    <location>
        <begin position="71"/>
        <end position="90"/>
    </location>
</feature>
<dbReference type="PANTHER" id="PTHR22911">
    <property type="entry name" value="ACYL-MALONYL CONDENSING ENZYME-RELATED"/>
    <property type="match status" value="1"/>
</dbReference>
<dbReference type="EMBL" id="CP048788">
    <property type="protein sequence ID" value="QJF50463.1"/>
    <property type="molecule type" value="Genomic_DNA"/>
</dbReference>
<feature type="transmembrane region" description="Helical" evidence="6">
    <location>
        <begin position="44"/>
        <end position="64"/>
    </location>
</feature>
<feature type="transmembrane region" description="Helical" evidence="6">
    <location>
        <begin position="12"/>
        <end position="32"/>
    </location>
</feature>
<evidence type="ECO:0000256" key="4">
    <source>
        <dbReference type="ARBA" id="ARBA00022989"/>
    </source>
</evidence>
<dbReference type="InterPro" id="IPR000620">
    <property type="entry name" value="EamA_dom"/>
</dbReference>
<sequence length="301" mass="32574">MVTRSPARPLAGIFWMLVTGMCFIAVTALVKYMGPRVPPVEMAFLRYLLGLVFLLPAIGALRAAHLTPRQWRLFGVRGLLHGGAVMLWFYAMVRIPIADVTAMNYLSPVYVTIGAALFLGEKLAFRRIAAVVVALLGAFIILRPGFREVSSGHLAMLIAAVAFGGSYLTAKIMADEVKPSVVVAMLSIFVTIVLAPFAIAQWVTPTLSDLLLLFCVACFATAGHYTMTLAFAAAPLTVTQPVTFTQLVWAVLLGYLVFDEAVDVWVIAGGITILASVVFITWREAVVRRQNTTPAVNATKV</sequence>
<name>A0A858SRZ8_9RHOB</name>
<evidence type="ECO:0000313" key="8">
    <source>
        <dbReference type="EMBL" id="QJF50463.1"/>
    </source>
</evidence>
<dbReference type="Pfam" id="PF00892">
    <property type="entry name" value="EamA"/>
    <property type="match status" value="2"/>
</dbReference>
<dbReference type="InterPro" id="IPR037185">
    <property type="entry name" value="EmrE-like"/>
</dbReference>
<evidence type="ECO:0000256" key="6">
    <source>
        <dbReference type="SAM" id="Phobius"/>
    </source>
</evidence>
<feature type="transmembrane region" description="Helical" evidence="6">
    <location>
        <begin position="182"/>
        <end position="204"/>
    </location>
</feature>
<keyword evidence="9" id="KW-1185">Reference proteome</keyword>
<comment type="similarity">
    <text evidence="2">Belongs to the drug/metabolite transporter (DMT) superfamily. 10 TMS drug/metabolite exporter (DME) (TC 2.A.7.3) family.</text>
</comment>
<dbReference type="PANTHER" id="PTHR22911:SF6">
    <property type="entry name" value="SOLUTE CARRIER FAMILY 35 MEMBER G1"/>
    <property type="match status" value="1"/>
</dbReference>
<organism evidence="8 9">
    <name type="scientific">Roseobacter ponti</name>
    <dbReference type="NCBI Taxonomy" id="1891787"/>
    <lineage>
        <taxon>Bacteria</taxon>
        <taxon>Pseudomonadati</taxon>
        <taxon>Pseudomonadota</taxon>
        <taxon>Alphaproteobacteria</taxon>
        <taxon>Rhodobacterales</taxon>
        <taxon>Roseobacteraceae</taxon>
        <taxon>Roseobacter</taxon>
    </lineage>
</organism>
<proteinExistence type="inferred from homology"/>
<evidence type="ECO:0000259" key="7">
    <source>
        <dbReference type="Pfam" id="PF00892"/>
    </source>
</evidence>
<reference evidence="8 9" key="1">
    <citation type="submission" date="2020-02" db="EMBL/GenBank/DDBJ databases">
        <title>Genome sequence of Roseobacter ponti.</title>
        <authorList>
            <person name="Hollensteiner J."/>
            <person name="Schneider D."/>
            <person name="Poehlein A."/>
            <person name="Daniel R."/>
        </authorList>
    </citation>
    <scope>NUCLEOTIDE SEQUENCE [LARGE SCALE GENOMIC DNA]</scope>
    <source>
        <strain evidence="8 9">DSM 106830</strain>
    </source>
</reference>
<comment type="subcellular location">
    <subcellularLocation>
        <location evidence="1">Membrane</location>
        <topology evidence="1">Multi-pass membrane protein</topology>
    </subcellularLocation>
</comment>
<keyword evidence="5 6" id="KW-0472">Membrane</keyword>